<dbReference type="AlphaFoldDB" id="A0A0F9BGA0"/>
<accession>A0A0F9BGA0</accession>
<reference evidence="1" key="1">
    <citation type="journal article" date="2015" name="Nature">
        <title>Complex archaea that bridge the gap between prokaryotes and eukaryotes.</title>
        <authorList>
            <person name="Spang A."/>
            <person name="Saw J.H."/>
            <person name="Jorgensen S.L."/>
            <person name="Zaremba-Niedzwiedzka K."/>
            <person name="Martijn J."/>
            <person name="Lind A.E."/>
            <person name="van Eijk R."/>
            <person name="Schleper C."/>
            <person name="Guy L."/>
            <person name="Ettema T.J."/>
        </authorList>
    </citation>
    <scope>NUCLEOTIDE SEQUENCE</scope>
</reference>
<protein>
    <recommendedName>
        <fullName evidence="2">Nuclease associated modular domain-containing protein</fullName>
    </recommendedName>
</protein>
<dbReference type="EMBL" id="LAZR01052215">
    <property type="protein sequence ID" value="KKK83451.1"/>
    <property type="molecule type" value="Genomic_DNA"/>
</dbReference>
<comment type="caution">
    <text evidence="1">The sequence shown here is derived from an EMBL/GenBank/DDBJ whole genome shotgun (WGS) entry which is preliminary data.</text>
</comment>
<proteinExistence type="predicted"/>
<gene>
    <name evidence="1" type="ORF">LCGC14_2793250</name>
</gene>
<evidence type="ECO:0008006" key="2">
    <source>
        <dbReference type="Google" id="ProtNLM"/>
    </source>
</evidence>
<evidence type="ECO:0000313" key="1">
    <source>
        <dbReference type="EMBL" id="KKK83451.1"/>
    </source>
</evidence>
<organism evidence="1">
    <name type="scientific">marine sediment metagenome</name>
    <dbReference type="NCBI Taxonomy" id="412755"/>
    <lineage>
        <taxon>unclassified sequences</taxon>
        <taxon>metagenomes</taxon>
        <taxon>ecological metagenomes</taxon>
    </lineage>
</organism>
<sequence length="123" mass="14129">MIDPLMICKIKGCKGRALAKGWCSKHYQRWFKYGDPKIVKKRGEARFFGCKVRDCDGKHDAKGYCSIHYRAFHKYGDPLIKLPHTKGRTIKARIAAMADLPDDLKEAYGLSRGGKRQRSEYGY</sequence>
<name>A0A0F9BGA0_9ZZZZ</name>